<proteinExistence type="predicted"/>
<reference evidence="3" key="1">
    <citation type="journal article" date="2017" name="BMC Genomics">
        <title>Gapless genome assembly of Colletotrichum higginsianum reveals chromosome structure and association of transposable elements with secondary metabolite gene clusters.</title>
        <authorList>
            <person name="Dallery J.-F."/>
            <person name="Lapalu N."/>
            <person name="Zampounis A."/>
            <person name="Pigne S."/>
            <person name="Luyten I."/>
            <person name="Amselem J."/>
            <person name="Wittenberg A.H.J."/>
            <person name="Zhou S."/>
            <person name="de Queiroz M.V."/>
            <person name="Robin G.P."/>
            <person name="Auger A."/>
            <person name="Hainaut M."/>
            <person name="Henrissat B."/>
            <person name="Kim K.-T."/>
            <person name="Lee Y.-H."/>
            <person name="Lespinet O."/>
            <person name="Schwartz D.C."/>
            <person name="Thon M.R."/>
            <person name="O'Connell R.J."/>
        </authorList>
    </citation>
    <scope>NUCLEOTIDE SEQUENCE [LARGE SCALE GENOMIC DNA]</scope>
    <source>
        <strain evidence="3">IMI 349063</strain>
    </source>
</reference>
<dbReference type="RefSeq" id="XP_018158066.1">
    <property type="nucleotide sequence ID" value="XM_018303288.1"/>
</dbReference>
<dbReference type="EMBL" id="LTAN01000005">
    <property type="protein sequence ID" value="OBR09549.1"/>
    <property type="molecule type" value="Genomic_DNA"/>
</dbReference>
<dbReference type="GeneID" id="28867395"/>
<dbReference type="VEuPathDB" id="FungiDB:CH63R_08314"/>
<evidence type="ECO:0000313" key="3">
    <source>
        <dbReference type="Proteomes" id="UP000092177"/>
    </source>
</evidence>
<dbReference type="Proteomes" id="UP000092177">
    <property type="component" value="Chromosome 5"/>
</dbReference>
<keyword evidence="3" id="KW-1185">Reference proteome</keyword>
<organism evidence="2 3">
    <name type="scientific">Colletotrichum higginsianum (strain IMI 349063)</name>
    <name type="common">Crucifer anthracnose fungus</name>
    <dbReference type="NCBI Taxonomy" id="759273"/>
    <lineage>
        <taxon>Eukaryota</taxon>
        <taxon>Fungi</taxon>
        <taxon>Dikarya</taxon>
        <taxon>Ascomycota</taxon>
        <taxon>Pezizomycotina</taxon>
        <taxon>Sordariomycetes</taxon>
        <taxon>Hypocreomycetidae</taxon>
        <taxon>Glomerellales</taxon>
        <taxon>Glomerellaceae</taxon>
        <taxon>Colletotrichum</taxon>
        <taxon>Colletotrichum destructivum species complex</taxon>
    </lineage>
</organism>
<feature type="region of interest" description="Disordered" evidence="1">
    <location>
        <begin position="47"/>
        <end position="67"/>
    </location>
</feature>
<dbReference type="AlphaFoldDB" id="A0A1B7YBY0"/>
<protein>
    <submittedName>
        <fullName evidence="2">Uncharacterized protein</fullName>
    </submittedName>
</protein>
<dbReference type="KEGG" id="chig:CH63R_08314"/>
<sequence length="102" mass="11204">MSTGAPPKGTKSDIAAICVQATFVVEQLFGWTLAACKYALTNYDPNGHESTRSVEVNEGPVEDSRWIGADGGRRLTDWVDLMERGRTEDSRRDEVEGGREEG</sequence>
<accession>A0A1B7YBY0</accession>
<evidence type="ECO:0000313" key="2">
    <source>
        <dbReference type="EMBL" id="OBR09549.1"/>
    </source>
</evidence>
<evidence type="ECO:0000256" key="1">
    <source>
        <dbReference type="SAM" id="MobiDB-lite"/>
    </source>
</evidence>
<comment type="caution">
    <text evidence="2">The sequence shown here is derived from an EMBL/GenBank/DDBJ whole genome shotgun (WGS) entry which is preliminary data.</text>
</comment>
<gene>
    <name evidence="2" type="ORF">CH63R_08314</name>
</gene>
<name>A0A1B7YBY0_COLHI</name>